<organism evidence="2 3">
    <name type="scientific">Colletotrichum karsti</name>
    <dbReference type="NCBI Taxonomy" id="1095194"/>
    <lineage>
        <taxon>Eukaryota</taxon>
        <taxon>Fungi</taxon>
        <taxon>Dikarya</taxon>
        <taxon>Ascomycota</taxon>
        <taxon>Pezizomycotina</taxon>
        <taxon>Sordariomycetes</taxon>
        <taxon>Hypocreomycetidae</taxon>
        <taxon>Glomerellales</taxon>
        <taxon>Glomerellaceae</taxon>
        <taxon>Colletotrichum</taxon>
        <taxon>Colletotrichum boninense species complex</taxon>
    </lineage>
</organism>
<dbReference type="OrthoDB" id="3644718at2759"/>
<comment type="caution">
    <text evidence="2">The sequence shown here is derived from an EMBL/GenBank/DDBJ whole genome shotgun (WGS) entry which is preliminary data.</text>
</comment>
<dbReference type="AlphaFoldDB" id="A0A9P6LN39"/>
<evidence type="ECO:0000313" key="2">
    <source>
        <dbReference type="EMBL" id="KAF9879105.1"/>
    </source>
</evidence>
<dbReference type="PROSITE" id="PS50181">
    <property type="entry name" value="FBOX"/>
    <property type="match status" value="1"/>
</dbReference>
<feature type="domain" description="F-box" evidence="1">
    <location>
        <begin position="13"/>
        <end position="45"/>
    </location>
</feature>
<evidence type="ECO:0000313" key="3">
    <source>
        <dbReference type="Proteomes" id="UP000781932"/>
    </source>
</evidence>
<dbReference type="GeneID" id="62159131"/>
<accession>A0A9P6LN39</accession>
<reference evidence="2" key="2">
    <citation type="submission" date="2020-11" db="EMBL/GenBank/DDBJ databases">
        <title>Whole genome sequencing of Colletotrichum sp.</title>
        <authorList>
            <person name="Li H."/>
        </authorList>
    </citation>
    <scope>NUCLEOTIDE SEQUENCE</scope>
    <source>
        <strain evidence="2">CkLH20</strain>
    </source>
</reference>
<sequence>MSSSPGPQSVKNPLVITSLPPELVMRIIDLTHPSDHVNLAYTCKKIAQCSSAVLRCHREAHEKRHTVSDLLPDSILNLLRSIVWGGKDAISAWHTRFLEIWGPRTKWEEWVPFMLEPPERFDQAAFPCKFSFDDGEVEDYMRLLEDELHLTPEVRSSCEESLRSGQDDVLKVLVIALCPYLESLKYIWTKNDGDGDSSLHRLAAAIAAGKKEGCWPPGLWSLREVAVGVNSGTWLDETPDEVRYFPETLAELLKLPRIESIYYHGLFLGYDGYEDEYDSRQIRERRRGMPHPDDPICDLTPGCSSVEHLVLHHFGGVDMENYLEALLAAPRALKSLALRGNDGYDPWSNIQDVVTIVRERHSSSLESLMMYNANMLHGGFGCMLYSPDCVGLQNFTNLRHAYVDHNELTEASLSVHAEAFTNPGAHSDDECEKYLEHVISHFPKSMEVLLLAGWRVHENAIATERCMIRLIESRRYPKLKAIHIQDNSTWRPSETLLFQRLIEVGQRYNIDIVTASAGNRQRIHQIDFHAPPDYYDLASGPHARDRDHGEWVFSPFSGRWEPKGCGNCGNCEECFYVYTREAWETRGAVVDRTPQEESATAK</sequence>
<gene>
    <name evidence="2" type="ORF">CkaCkLH20_03338</name>
</gene>
<dbReference type="Proteomes" id="UP000781932">
    <property type="component" value="Unassembled WGS sequence"/>
</dbReference>
<name>A0A9P6LN39_9PEZI</name>
<dbReference type="RefSeq" id="XP_038748566.1">
    <property type="nucleotide sequence ID" value="XM_038886057.1"/>
</dbReference>
<keyword evidence="3" id="KW-1185">Reference proteome</keyword>
<dbReference type="InterPro" id="IPR032675">
    <property type="entry name" value="LRR_dom_sf"/>
</dbReference>
<reference evidence="2" key="1">
    <citation type="submission" date="2020-03" db="EMBL/GenBank/DDBJ databases">
        <authorList>
            <person name="He L."/>
        </authorList>
    </citation>
    <scope>NUCLEOTIDE SEQUENCE</scope>
    <source>
        <strain evidence="2">CkLH20</strain>
    </source>
</reference>
<protein>
    <recommendedName>
        <fullName evidence="1">F-box domain-containing protein</fullName>
    </recommendedName>
</protein>
<evidence type="ECO:0000259" key="1">
    <source>
        <dbReference type="PROSITE" id="PS50181"/>
    </source>
</evidence>
<dbReference type="InterPro" id="IPR001810">
    <property type="entry name" value="F-box_dom"/>
</dbReference>
<dbReference type="Gene3D" id="3.80.10.10">
    <property type="entry name" value="Ribonuclease Inhibitor"/>
    <property type="match status" value="1"/>
</dbReference>
<dbReference type="EMBL" id="JAATWM020000008">
    <property type="protein sequence ID" value="KAF9879105.1"/>
    <property type="molecule type" value="Genomic_DNA"/>
</dbReference>
<proteinExistence type="predicted"/>
<dbReference type="SUPFAM" id="SSF52047">
    <property type="entry name" value="RNI-like"/>
    <property type="match status" value="1"/>
</dbReference>